<dbReference type="AlphaFoldDB" id="A0A3N4QK27"/>
<dbReference type="Pfam" id="PF14559">
    <property type="entry name" value="TPR_19"/>
    <property type="match status" value="1"/>
</dbReference>
<dbReference type="Proteomes" id="UP000278351">
    <property type="component" value="Unassembled WGS sequence"/>
</dbReference>
<sequence length="373" mass="41095">MNLYRILNLCLIAPVCTAHAAPAEPPAGIFFVKDGQSRGALALPETAGHCATLHDMAPSFSSAATAGDPARTAYRKGLRMQRSGRLDEAQQYFEAAIRKNSLFRNAYIALADIHRLQQAPEPAKQLLQRLLKLSPEHGAAWEMLSAIHYGQQAWEDALTCAFRAQELGVPHMHRLIGLSYAALNHPAEAAQALEKARGEGMLNGEDLCRAARISAQLEAFEKSVQYYEESLKAGGNPPAVYYELGMMYFNMKNYKQAAGAFEQATRSGRPADADLYLNLGMAYLKQAAYDDAISNLQTASSLRPKDIQVMLNLANAYYKKQDFKLAAIQWNKILVMQPQNAFAMFMLGKSYMGYGELLKGQAICDQALAMGEK</sequence>
<dbReference type="PANTHER" id="PTHR44858">
    <property type="entry name" value="TETRATRICOPEPTIDE REPEAT PROTEIN 6"/>
    <property type="match status" value="1"/>
</dbReference>
<dbReference type="Gene3D" id="1.25.40.10">
    <property type="entry name" value="Tetratricopeptide repeat domain"/>
    <property type="match status" value="3"/>
</dbReference>
<dbReference type="EMBL" id="RPDH01000001">
    <property type="protein sequence ID" value="RPE12124.1"/>
    <property type="molecule type" value="Genomic_DNA"/>
</dbReference>
<organism evidence="5 6">
    <name type="scientific">Chitinophaga lutea</name>
    <dbReference type="NCBI Taxonomy" id="2488634"/>
    <lineage>
        <taxon>Bacteria</taxon>
        <taxon>Pseudomonadati</taxon>
        <taxon>Bacteroidota</taxon>
        <taxon>Chitinophagia</taxon>
        <taxon>Chitinophagales</taxon>
        <taxon>Chitinophagaceae</taxon>
        <taxon>Chitinophaga</taxon>
    </lineage>
</organism>
<evidence type="ECO:0000256" key="3">
    <source>
        <dbReference type="PROSITE-ProRule" id="PRU00339"/>
    </source>
</evidence>
<feature type="chain" id="PRO_5018030858" evidence="4">
    <location>
        <begin position="21"/>
        <end position="373"/>
    </location>
</feature>
<feature type="repeat" description="TPR" evidence="3">
    <location>
        <begin position="307"/>
        <end position="340"/>
    </location>
</feature>
<keyword evidence="4" id="KW-0732">Signal</keyword>
<evidence type="ECO:0000313" key="5">
    <source>
        <dbReference type="EMBL" id="RPE12124.1"/>
    </source>
</evidence>
<evidence type="ECO:0000256" key="4">
    <source>
        <dbReference type="SAM" id="SignalP"/>
    </source>
</evidence>
<dbReference type="OrthoDB" id="672485at2"/>
<dbReference type="SUPFAM" id="SSF48452">
    <property type="entry name" value="TPR-like"/>
    <property type="match status" value="1"/>
</dbReference>
<feature type="repeat" description="TPR" evidence="3">
    <location>
        <begin position="273"/>
        <end position="306"/>
    </location>
</feature>
<gene>
    <name evidence="5" type="ORF">EGT74_00770</name>
</gene>
<accession>A0A3N4QK27</accession>
<keyword evidence="1" id="KW-0677">Repeat</keyword>
<reference evidence="5 6" key="1">
    <citation type="submission" date="2018-11" db="EMBL/GenBank/DDBJ databases">
        <title>Chitinophaga lutea sp.nov., isolate from arsenic contaminated soil.</title>
        <authorList>
            <person name="Zong Y."/>
        </authorList>
    </citation>
    <scope>NUCLEOTIDE SEQUENCE [LARGE SCALE GENOMIC DNA]</scope>
    <source>
        <strain evidence="5 6">ZY74</strain>
    </source>
</reference>
<dbReference type="PROSITE" id="PS50293">
    <property type="entry name" value="TPR_REGION"/>
    <property type="match status" value="1"/>
</dbReference>
<dbReference type="InterPro" id="IPR019734">
    <property type="entry name" value="TPR_rpt"/>
</dbReference>
<protein>
    <submittedName>
        <fullName evidence="5">Uncharacterized protein</fullName>
    </submittedName>
</protein>
<dbReference type="RefSeq" id="WP_123844546.1">
    <property type="nucleotide sequence ID" value="NZ_RPDH01000001.1"/>
</dbReference>
<evidence type="ECO:0000256" key="1">
    <source>
        <dbReference type="ARBA" id="ARBA00022737"/>
    </source>
</evidence>
<proteinExistence type="predicted"/>
<keyword evidence="2 3" id="KW-0802">TPR repeat</keyword>
<evidence type="ECO:0000256" key="2">
    <source>
        <dbReference type="ARBA" id="ARBA00022803"/>
    </source>
</evidence>
<name>A0A3N4QK27_9BACT</name>
<dbReference type="InterPro" id="IPR050498">
    <property type="entry name" value="Ycf3"/>
</dbReference>
<dbReference type="PROSITE" id="PS50005">
    <property type="entry name" value="TPR"/>
    <property type="match status" value="3"/>
</dbReference>
<comment type="caution">
    <text evidence="5">The sequence shown here is derived from an EMBL/GenBank/DDBJ whole genome shotgun (WGS) entry which is preliminary data.</text>
</comment>
<dbReference type="PANTHER" id="PTHR44858:SF1">
    <property type="entry name" value="UDP-N-ACETYLGLUCOSAMINE--PEPTIDE N-ACETYLGLUCOSAMINYLTRANSFERASE SPINDLY-RELATED"/>
    <property type="match status" value="1"/>
</dbReference>
<feature type="repeat" description="TPR" evidence="3">
    <location>
        <begin position="238"/>
        <end position="271"/>
    </location>
</feature>
<evidence type="ECO:0000313" key="6">
    <source>
        <dbReference type="Proteomes" id="UP000278351"/>
    </source>
</evidence>
<dbReference type="Pfam" id="PF13432">
    <property type="entry name" value="TPR_16"/>
    <property type="match status" value="1"/>
</dbReference>
<feature type="signal peptide" evidence="4">
    <location>
        <begin position="1"/>
        <end position="20"/>
    </location>
</feature>
<dbReference type="SMART" id="SM00028">
    <property type="entry name" value="TPR"/>
    <property type="match status" value="7"/>
</dbReference>
<dbReference type="InterPro" id="IPR011990">
    <property type="entry name" value="TPR-like_helical_dom_sf"/>
</dbReference>
<keyword evidence="6" id="KW-1185">Reference proteome</keyword>